<keyword evidence="5" id="KW-0808">Transferase</keyword>
<name>A0AAV8AEL5_9EUKA</name>
<dbReference type="GO" id="GO:0006020">
    <property type="term" value="P:inositol metabolic process"/>
    <property type="evidence" value="ECO:0007669"/>
    <property type="project" value="TreeGrafter"/>
</dbReference>
<dbReference type="PANTHER" id="PTHR12750">
    <property type="entry name" value="DIPHOSPHOINOSITOL PENTAKISPHOSPHATE KINASE"/>
    <property type="match status" value="1"/>
</dbReference>
<evidence type="ECO:0000313" key="6">
    <source>
        <dbReference type="Proteomes" id="UP001146793"/>
    </source>
</evidence>
<evidence type="ECO:0000313" key="5">
    <source>
        <dbReference type="EMBL" id="KAJ3452105.1"/>
    </source>
</evidence>
<comment type="caution">
    <text evidence="5">The sequence shown here is derived from an EMBL/GenBank/DDBJ whole genome shotgun (WGS) entry which is preliminary data.</text>
</comment>
<dbReference type="GO" id="GO:0046872">
    <property type="term" value="F:metal ion binding"/>
    <property type="evidence" value="ECO:0007669"/>
    <property type="project" value="InterPro"/>
</dbReference>
<protein>
    <submittedName>
        <fullName evidence="5">Inositol hexakisphosphate and diphosphoinositol-pentakisphosphate kinase</fullName>
    </submittedName>
</protein>
<reference evidence="5" key="1">
    <citation type="submission" date="2022-08" db="EMBL/GenBank/DDBJ databases">
        <title>Novel sulphate-reducing endosymbionts in the free-living metamonad Anaeramoeba.</title>
        <authorList>
            <person name="Jerlstrom-Hultqvist J."/>
            <person name="Cepicka I."/>
            <person name="Gallot-Lavallee L."/>
            <person name="Salas-Leiva D."/>
            <person name="Curtis B.A."/>
            <person name="Zahonova K."/>
            <person name="Pipaliya S."/>
            <person name="Dacks J."/>
            <person name="Roger A.J."/>
        </authorList>
    </citation>
    <scope>NUCLEOTIDE SEQUENCE</scope>
    <source>
        <strain evidence="5">Busselton2</strain>
    </source>
</reference>
<organism evidence="5 6">
    <name type="scientific">Anaeramoeba flamelloides</name>
    <dbReference type="NCBI Taxonomy" id="1746091"/>
    <lineage>
        <taxon>Eukaryota</taxon>
        <taxon>Metamonada</taxon>
        <taxon>Anaeramoebidae</taxon>
        <taxon>Anaeramoeba</taxon>
    </lineage>
</organism>
<dbReference type="Proteomes" id="UP001146793">
    <property type="component" value="Unassembled WGS sequence"/>
</dbReference>
<dbReference type="PROSITE" id="PS50975">
    <property type="entry name" value="ATP_GRASP"/>
    <property type="match status" value="1"/>
</dbReference>
<keyword evidence="3" id="KW-0547">Nucleotide-binding</keyword>
<dbReference type="Pfam" id="PF18086">
    <property type="entry name" value="PPIP5K2_N"/>
    <property type="match status" value="1"/>
</dbReference>
<dbReference type="InterPro" id="IPR011761">
    <property type="entry name" value="ATP-grasp"/>
</dbReference>
<proteinExistence type="predicted"/>
<feature type="domain" description="ATP-grasp" evidence="4">
    <location>
        <begin position="100"/>
        <end position="314"/>
    </location>
</feature>
<evidence type="ECO:0000256" key="3">
    <source>
        <dbReference type="PROSITE-ProRule" id="PRU00409"/>
    </source>
</evidence>
<dbReference type="GO" id="GO:0032958">
    <property type="term" value="P:inositol phosphate biosynthetic process"/>
    <property type="evidence" value="ECO:0007669"/>
    <property type="project" value="TreeGrafter"/>
</dbReference>
<evidence type="ECO:0000259" key="4">
    <source>
        <dbReference type="PROSITE" id="PS50975"/>
    </source>
</evidence>
<gene>
    <name evidence="5" type="ORF">M0812_03869</name>
</gene>
<evidence type="ECO:0000256" key="1">
    <source>
        <dbReference type="ARBA" id="ARBA00033696"/>
    </source>
</evidence>
<dbReference type="InterPro" id="IPR037446">
    <property type="entry name" value="His_Pase_VIP1"/>
</dbReference>
<dbReference type="SUPFAM" id="SSF56059">
    <property type="entry name" value="Glutathione synthetase ATP-binding domain-like"/>
    <property type="match status" value="1"/>
</dbReference>
<dbReference type="Gene3D" id="3.30.470.20">
    <property type="entry name" value="ATP-grasp fold, B domain"/>
    <property type="match status" value="1"/>
</dbReference>
<comment type="catalytic activity">
    <reaction evidence="1">
        <text>5-diphospho-1D-myo-inositol 1,2,3,4,6-pentakisphosphate + ATP + H(+) = 1,5-bis(diphospho)-1D-myo-inositol 2,3,4,6-tetrakisphosphate + ADP</text>
        <dbReference type="Rhea" id="RHEA:10276"/>
        <dbReference type="ChEBI" id="CHEBI:15378"/>
        <dbReference type="ChEBI" id="CHEBI:30616"/>
        <dbReference type="ChEBI" id="CHEBI:58628"/>
        <dbReference type="ChEBI" id="CHEBI:77983"/>
        <dbReference type="ChEBI" id="CHEBI:456216"/>
        <dbReference type="EC" id="2.7.4.24"/>
    </reaction>
    <physiologicalReaction direction="left-to-right" evidence="1">
        <dbReference type="Rhea" id="RHEA:10277"/>
    </physiologicalReaction>
</comment>
<dbReference type="InterPro" id="IPR013651">
    <property type="entry name" value="ATP-grasp_RimK-type"/>
</dbReference>
<accession>A0AAV8AEL5</accession>
<dbReference type="GO" id="GO:0005829">
    <property type="term" value="C:cytosol"/>
    <property type="evidence" value="ECO:0007669"/>
    <property type="project" value="TreeGrafter"/>
</dbReference>
<dbReference type="Pfam" id="PF08443">
    <property type="entry name" value="RimK"/>
    <property type="match status" value="1"/>
</dbReference>
<dbReference type="AlphaFoldDB" id="A0AAV8AEL5"/>
<evidence type="ECO:0000256" key="2">
    <source>
        <dbReference type="ARBA" id="ARBA00034629"/>
    </source>
</evidence>
<dbReference type="Gene3D" id="3.40.50.11950">
    <property type="match status" value="1"/>
</dbReference>
<dbReference type="InterPro" id="IPR040557">
    <property type="entry name" value="VIP1_N"/>
</dbReference>
<keyword evidence="5" id="KW-0418">Kinase</keyword>
<dbReference type="GO" id="GO:0005524">
    <property type="term" value="F:ATP binding"/>
    <property type="evidence" value="ECO:0007669"/>
    <property type="project" value="UniProtKB-UniRule"/>
</dbReference>
<dbReference type="GO" id="GO:0000828">
    <property type="term" value="F:inositol hexakisphosphate kinase activity"/>
    <property type="evidence" value="ECO:0007669"/>
    <property type="project" value="TreeGrafter"/>
</dbReference>
<dbReference type="GO" id="GO:0033857">
    <property type="term" value="F:5-diphosphoinositol pentakisphosphate 1-kinase activity"/>
    <property type="evidence" value="ECO:0007669"/>
    <property type="project" value="TreeGrafter"/>
</dbReference>
<dbReference type="EMBL" id="JANTQA010000008">
    <property type="protein sequence ID" value="KAJ3452105.1"/>
    <property type="molecule type" value="Genomic_DNA"/>
</dbReference>
<dbReference type="PANTHER" id="PTHR12750:SF9">
    <property type="entry name" value="INOSITOL HEXAKISPHOSPHATE AND DIPHOSPHOINOSITOL-PENTAKISPHOSPHATE KINASE"/>
    <property type="match status" value="1"/>
</dbReference>
<keyword evidence="3" id="KW-0067">ATP-binding</keyword>
<comment type="catalytic activity">
    <reaction evidence="2">
        <text>1D-myo-inositol hexakisphosphate + ATP = 1-diphospho-1D-myo-inositol 2,3,4,5,6-pentakisphosphate + ADP</text>
        <dbReference type="Rhea" id="RHEA:37459"/>
        <dbReference type="ChEBI" id="CHEBI:30616"/>
        <dbReference type="ChEBI" id="CHEBI:58130"/>
        <dbReference type="ChEBI" id="CHEBI:74946"/>
        <dbReference type="ChEBI" id="CHEBI:456216"/>
        <dbReference type="EC" id="2.7.4.24"/>
    </reaction>
    <physiologicalReaction direction="left-to-right" evidence="2">
        <dbReference type="Rhea" id="RHEA:37460"/>
    </physiologicalReaction>
</comment>
<sequence length="315" mass="36627">MIKQKIKIGVLVMEKKLGTKWMKKILVQLKNSGKISLVIWTNDLIQNHPIENWPIVDGLITLYSSGYPVNKVLSYVNRHQPYCCNNPEFFKLMTSRESIYKVLDEIGVDHPNYLVLNTQEITNEINEETNWISFDGKKLEKPFVEKPIGSENHNIHIYFNSKKGGGKTKIFRKKAGRKNQFHPNGEIRRNGIYIYEEFIEQPEPIDIKVYAIGQNYVYAEKRMSLIQEGLLQIDKYGRELREVIELSEKEREFAAKITQAFGQFICGFDIVRGKDGRSVVIDINGWSFVKSEFSNEYFQNCGKLLVELFLANCRK</sequence>